<keyword evidence="3" id="KW-1185">Reference proteome</keyword>
<evidence type="ECO:0000313" key="2">
    <source>
        <dbReference type="EMBL" id="MBM9459931.1"/>
    </source>
</evidence>
<dbReference type="InterPro" id="IPR021215">
    <property type="entry name" value="DUF2752"/>
</dbReference>
<dbReference type="EMBL" id="JAERTX010000006">
    <property type="protein sequence ID" value="MBM9459931.1"/>
    <property type="molecule type" value="Genomic_DNA"/>
</dbReference>
<dbReference type="RefSeq" id="WP_205291233.1">
    <property type="nucleotide sequence ID" value="NZ_CP074406.1"/>
</dbReference>
<accession>A0A938Y120</accession>
<comment type="caution">
    <text evidence="2">The sequence shown here is derived from an EMBL/GenBank/DDBJ whole genome shotgun (WGS) entry which is preliminary data.</text>
</comment>
<dbReference type="Pfam" id="PF10825">
    <property type="entry name" value="DUF2752"/>
    <property type="match status" value="1"/>
</dbReference>
<evidence type="ECO:0000256" key="1">
    <source>
        <dbReference type="SAM" id="Phobius"/>
    </source>
</evidence>
<protein>
    <submittedName>
        <fullName evidence="2">DUF2752 domain-containing protein</fullName>
    </submittedName>
</protein>
<dbReference type="Proteomes" id="UP000663791">
    <property type="component" value="Unassembled WGS sequence"/>
</dbReference>
<dbReference type="AlphaFoldDB" id="A0A938Y120"/>
<keyword evidence="1" id="KW-1133">Transmembrane helix</keyword>
<sequence>MSTLLRRPAGDLPPIRPRLGSAEAVAVLGVLGLGVGALLSPYSIEDGPVLCPFRRLTGLPCPGCGMTRSWVYLTHGWWQDSFLAHPFGAVAAATVLTLAVLVLRARLRRTRPPSLDRLVRHPVAIGLVAAWLSFSLVRAVLAL</sequence>
<evidence type="ECO:0000313" key="3">
    <source>
        <dbReference type="Proteomes" id="UP000663791"/>
    </source>
</evidence>
<reference evidence="2" key="1">
    <citation type="submission" date="2021-01" db="EMBL/GenBank/DDBJ databases">
        <title>Novel species in genus Nocardioides.</title>
        <authorList>
            <person name="Zhang G."/>
        </authorList>
    </citation>
    <scope>NUCLEOTIDE SEQUENCE</scope>
    <source>
        <strain evidence="2">Zg-536</strain>
    </source>
</reference>
<keyword evidence="1" id="KW-0472">Membrane</keyword>
<gene>
    <name evidence="2" type="ORF">JK386_08450</name>
</gene>
<keyword evidence="1" id="KW-0812">Transmembrane</keyword>
<proteinExistence type="predicted"/>
<organism evidence="2 3">
    <name type="scientific">Nocardioides faecalis</name>
    <dbReference type="NCBI Taxonomy" id="2803858"/>
    <lineage>
        <taxon>Bacteria</taxon>
        <taxon>Bacillati</taxon>
        <taxon>Actinomycetota</taxon>
        <taxon>Actinomycetes</taxon>
        <taxon>Propionibacteriales</taxon>
        <taxon>Nocardioidaceae</taxon>
        <taxon>Nocardioides</taxon>
    </lineage>
</organism>
<name>A0A938Y120_9ACTN</name>
<feature type="transmembrane region" description="Helical" evidence="1">
    <location>
        <begin position="123"/>
        <end position="141"/>
    </location>
</feature>
<feature type="transmembrane region" description="Helical" evidence="1">
    <location>
        <begin position="21"/>
        <end position="44"/>
    </location>
</feature>
<feature type="transmembrane region" description="Helical" evidence="1">
    <location>
        <begin position="82"/>
        <end position="103"/>
    </location>
</feature>